<accession>A0A069CTT3</accession>
<dbReference type="Pfam" id="PF07687">
    <property type="entry name" value="M20_dimer"/>
    <property type="match status" value="1"/>
</dbReference>
<keyword evidence="8" id="KW-0482">Metalloprotease</keyword>
<evidence type="ECO:0000259" key="9">
    <source>
        <dbReference type="Pfam" id="PF07687"/>
    </source>
</evidence>
<dbReference type="SUPFAM" id="SSF55031">
    <property type="entry name" value="Bacterial exopeptidase dimerisation domain"/>
    <property type="match status" value="1"/>
</dbReference>
<gene>
    <name evidence="10" type="ORF">WOSG25_080470</name>
</gene>
<dbReference type="AlphaFoldDB" id="A0A069CTT3"/>
<reference evidence="11" key="1">
    <citation type="journal article" date="2014" name="Genome Announc.">
        <title>Draft genome sequence of Weissella oryzae SG25T, isolated from fermented rice grains.</title>
        <authorList>
            <person name="Tanizawa Y."/>
            <person name="Fujisawa T."/>
            <person name="Mochizuki T."/>
            <person name="Kaminuma E."/>
            <person name="Suzuki Y."/>
            <person name="Nakamura Y."/>
            <person name="Tohno M."/>
        </authorList>
    </citation>
    <scope>NUCLEOTIDE SEQUENCE [LARGE SCALE GENOMIC DNA]</scope>
    <source>
        <strain evidence="11">DSM 25784 / JCM 18191 / LMG 30913 / SG25</strain>
    </source>
</reference>
<proteinExistence type="inferred from homology"/>
<dbReference type="PANTHER" id="PTHR43808:SF31">
    <property type="entry name" value="N-ACETYL-L-CITRULLINE DEACETYLASE"/>
    <property type="match status" value="1"/>
</dbReference>
<evidence type="ECO:0000256" key="4">
    <source>
        <dbReference type="ARBA" id="ARBA00022723"/>
    </source>
</evidence>
<dbReference type="NCBIfam" id="NF005591">
    <property type="entry name" value="PRK07318.1"/>
    <property type="match status" value="1"/>
</dbReference>
<sequence>MTFGFFVDNANLKINTGYSRKGQSSFIKRRICFVRLKAIGSVEMIGEKHALSKVEVKMMTLHEASQKYEDALLKDLAEIMRIPSVLDEKTQTPQTPFGIETVRALSKMEEFARRDGFLFGRFENRVTWIEYGPTDAEETVGILVHIDVVPAGKGWDTPPFQATIVAGKLYGRGAADMKSDVMTAYYALKYLKDQKTLLKRKVRLIIGTDEENSWRDLPRYFAQFGEPTMGFSPDGAFPVINGEKAFQTIQLRFPSESSGPFILLRFIAGERSNVVPGEARARIRVSDNEQIITDFNNFLTQYPFLRGKSQLEKGDLRLILYGRQAHGAYPQDGENAGTYLAHFLNQYAFEDDAKAFLTYLDQLHLDILAKSLDLNFNDSEMGALTVNVAIMRFNHNGQGQIFLGFRYPQGVNLTQVKKQVQSHLGELHAVISVKSGGMEPHLVPLADPLVHVLSLAYASEVGMYAPPKTSNGASYAHLLKRGVAFGGQFPDLPVTSHQANEYVPVANLTRTMAIFIRALLSLDQI</sequence>
<dbReference type="GO" id="GO:0008777">
    <property type="term" value="F:acetylornithine deacetylase activity"/>
    <property type="evidence" value="ECO:0007669"/>
    <property type="project" value="TreeGrafter"/>
</dbReference>
<dbReference type="GO" id="GO:0016805">
    <property type="term" value="F:dipeptidase activity"/>
    <property type="evidence" value="ECO:0007669"/>
    <property type="project" value="UniProtKB-KW"/>
</dbReference>
<comment type="cofactor">
    <cofactor evidence="1">
        <name>Zn(2+)</name>
        <dbReference type="ChEBI" id="CHEBI:29105"/>
    </cofactor>
</comment>
<evidence type="ECO:0000256" key="6">
    <source>
        <dbReference type="ARBA" id="ARBA00022833"/>
    </source>
</evidence>
<evidence type="ECO:0000256" key="1">
    <source>
        <dbReference type="ARBA" id="ARBA00001947"/>
    </source>
</evidence>
<keyword evidence="11" id="KW-1185">Reference proteome</keyword>
<dbReference type="Pfam" id="PF01546">
    <property type="entry name" value="Peptidase_M20"/>
    <property type="match status" value="1"/>
</dbReference>
<dbReference type="InterPro" id="IPR011650">
    <property type="entry name" value="Peptidase_M20_dimer"/>
</dbReference>
<evidence type="ECO:0000256" key="7">
    <source>
        <dbReference type="ARBA" id="ARBA00022997"/>
    </source>
</evidence>
<dbReference type="Gene3D" id="3.40.630.10">
    <property type="entry name" value="Zn peptidases"/>
    <property type="match status" value="1"/>
</dbReference>
<evidence type="ECO:0000256" key="8">
    <source>
        <dbReference type="ARBA" id="ARBA00023049"/>
    </source>
</evidence>
<evidence type="ECO:0000256" key="3">
    <source>
        <dbReference type="ARBA" id="ARBA00022670"/>
    </source>
</evidence>
<evidence type="ECO:0000313" key="11">
    <source>
        <dbReference type="Proteomes" id="UP000030643"/>
    </source>
</evidence>
<keyword evidence="7" id="KW-0224">Dipeptidase</keyword>
<comment type="similarity">
    <text evidence="2">Belongs to the peptidase M20A family.</text>
</comment>
<dbReference type="InterPro" id="IPR036264">
    <property type="entry name" value="Bact_exopeptidase_dim_dom"/>
</dbReference>
<evidence type="ECO:0000256" key="2">
    <source>
        <dbReference type="ARBA" id="ARBA00006247"/>
    </source>
</evidence>
<name>A0A069CTT3_WEIOS</name>
<evidence type="ECO:0000313" key="10">
    <source>
        <dbReference type="EMBL" id="GAK31215.1"/>
    </source>
</evidence>
<dbReference type="EMBL" id="DF820491">
    <property type="protein sequence ID" value="GAK31215.1"/>
    <property type="molecule type" value="Genomic_DNA"/>
</dbReference>
<dbReference type="NCBIfam" id="TIGR01887">
    <property type="entry name" value="dipeptidaselike"/>
    <property type="match status" value="1"/>
</dbReference>
<dbReference type="GO" id="GO:0006526">
    <property type="term" value="P:L-arginine biosynthetic process"/>
    <property type="evidence" value="ECO:0007669"/>
    <property type="project" value="TreeGrafter"/>
</dbReference>
<feature type="domain" description="Peptidase M20 dimerisation" evidence="9">
    <location>
        <begin position="317"/>
        <end position="425"/>
    </location>
</feature>
<dbReference type="eggNOG" id="COG0624">
    <property type="taxonomic scope" value="Bacteria"/>
</dbReference>
<dbReference type="GO" id="GO:0006508">
    <property type="term" value="P:proteolysis"/>
    <property type="evidence" value="ECO:0007669"/>
    <property type="project" value="UniProtKB-KW"/>
</dbReference>
<keyword evidence="6" id="KW-0862">Zinc</keyword>
<organism evidence="10 11">
    <name type="scientific">Weissella oryzae (strain DSM 25784 / JCM 18191 / LMG 30913 / SG25)</name>
    <dbReference type="NCBI Taxonomy" id="1329250"/>
    <lineage>
        <taxon>Bacteria</taxon>
        <taxon>Bacillati</taxon>
        <taxon>Bacillota</taxon>
        <taxon>Bacilli</taxon>
        <taxon>Lactobacillales</taxon>
        <taxon>Lactobacillaceae</taxon>
        <taxon>Weissella</taxon>
    </lineage>
</organism>
<protein>
    <submittedName>
        <fullName evidence="10">M20 family peptidase</fullName>
    </submittedName>
</protein>
<dbReference type="InterPro" id="IPR010964">
    <property type="entry name" value="M20A_pepV-rel"/>
</dbReference>
<keyword evidence="5" id="KW-0378">Hydrolase</keyword>
<dbReference type="GO" id="GO:0008237">
    <property type="term" value="F:metallopeptidase activity"/>
    <property type="evidence" value="ECO:0007669"/>
    <property type="project" value="UniProtKB-KW"/>
</dbReference>
<dbReference type="Gene3D" id="3.30.70.360">
    <property type="match status" value="2"/>
</dbReference>
<evidence type="ECO:0000256" key="5">
    <source>
        <dbReference type="ARBA" id="ARBA00022801"/>
    </source>
</evidence>
<dbReference type="Proteomes" id="UP000030643">
    <property type="component" value="Unassembled WGS sequence"/>
</dbReference>
<dbReference type="RefSeq" id="WP_242868526.1">
    <property type="nucleotide sequence ID" value="NZ_DF820491.1"/>
</dbReference>
<dbReference type="SUPFAM" id="SSF53187">
    <property type="entry name" value="Zn-dependent exopeptidases"/>
    <property type="match status" value="1"/>
</dbReference>
<dbReference type="STRING" id="1329250.WOSG25_080470"/>
<keyword evidence="3" id="KW-0645">Protease</keyword>
<keyword evidence="4" id="KW-0479">Metal-binding</keyword>
<dbReference type="PANTHER" id="PTHR43808">
    <property type="entry name" value="ACETYLORNITHINE DEACETYLASE"/>
    <property type="match status" value="1"/>
</dbReference>
<dbReference type="InterPro" id="IPR002933">
    <property type="entry name" value="Peptidase_M20"/>
</dbReference>
<dbReference type="InterPro" id="IPR050072">
    <property type="entry name" value="Peptidase_M20A"/>
</dbReference>
<dbReference type="GO" id="GO:0008270">
    <property type="term" value="F:zinc ion binding"/>
    <property type="evidence" value="ECO:0007669"/>
    <property type="project" value="InterPro"/>
</dbReference>